<dbReference type="InterPro" id="IPR029442">
    <property type="entry name" value="GyrI-like"/>
</dbReference>
<dbReference type="InterPro" id="IPR018062">
    <property type="entry name" value="HTH_AraC-typ_CS"/>
</dbReference>
<dbReference type="GO" id="GO:0003700">
    <property type="term" value="F:DNA-binding transcription factor activity"/>
    <property type="evidence" value="ECO:0007669"/>
    <property type="project" value="InterPro"/>
</dbReference>
<dbReference type="AlphaFoldDB" id="A0A2S9JYH7"/>
<comment type="caution">
    <text evidence="5">The sequence shown here is derived from an EMBL/GenBank/DDBJ whole genome shotgun (WGS) entry which is preliminary data.</text>
</comment>
<dbReference type="RefSeq" id="WP_105732609.1">
    <property type="nucleotide sequence ID" value="NZ_PVBT01000001.1"/>
</dbReference>
<dbReference type="OrthoDB" id="282744at2"/>
<accession>A0A2S9JYH7</accession>
<proteinExistence type="predicted"/>
<keyword evidence="1" id="KW-0805">Transcription regulation</keyword>
<dbReference type="SUPFAM" id="SSF46689">
    <property type="entry name" value="Homeodomain-like"/>
    <property type="match status" value="2"/>
</dbReference>
<dbReference type="InterPro" id="IPR050959">
    <property type="entry name" value="MarA-like"/>
</dbReference>
<organism evidence="5 6">
    <name type="scientific">Phyllobacterium myrsinacearum</name>
    <dbReference type="NCBI Taxonomy" id="28101"/>
    <lineage>
        <taxon>Bacteria</taxon>
        <taxon>Pseudomonadati</taxon>
        <taxon>Pseudomonadota</taxon>
        <taxon>Alphaproteobacteria</taxon>
        <taxon>Hyphomicrobiales</taxon>
        <taxon>Phyllobacteriaceae</taxon>
        <taxon>Phyllobacterium</taxon>
    </lineage>
</organism>
<dbReference type="PROSITE" id="PS01124">
    <property type="entry name" value="HTH_ARAC_FAMILY_2"/>
    <property type="match status" value="1"/>
</dbReference>
<dbReference type="InterPro" id="IPR011256">
    <property type="entry name" value="Reg_factor_effector_dom_sf"/>
</dbReference>
<evidence type="ECO:0000313" key="5">
    <source>
        <dbReference type="EMBL" id="PRD58369.1"/>
    </source>
</evidence>
<dbReference type="InterPro" id="IPR010499">
    <property type="entry name" value="AraC_E-bd"/>
</dbReference>
<keyword evidence="2" id="KW-0238">DNA-binding</keyword>
<dbReference type="PROSITE" id="PS00041">
    <property type="entry name" value="HTH_ARAC_FAMILY_1"/>
    <property type="match status" value="1"/>
</dbReference>
<dbReference type="PRINTS" id="PR00032">
    <property type="entry name" value="HTHARAC"/>
</dbReference>
<dbReference type="Pfam" id="PF12833">
    <property type="entry name" value="HTH_18"/>
    <property type="match status" value="1"/>
</dbReference>
<evidence type="ECO:0000256" key="1">
    <source>
        <dbReference type="ARBA" id="ARBA00023015"/>
    </source>
</evidence>
<dbReference type="SMART" id="SM00871">
    <property type="entry name" value="AraC_E_bind"/>
    <property type="match status" value="1"/>
</dbReference>
<evidence type="ECO:0000256" key="2">
    <source>
        <dbReference type="ARBA" id="ARBA00023125"/>
    </source>
</evidence>
<dbReference type="PANTHER" id="PTHR47504:SF5">
    <property type="entry name" value="RIGHT ORIGIN-BINDING PROTEIN"/>
    <property type="match status" value="1"/>
</dbReference>
<protein>
    <submittedName>
        <fullName evidence="5">AraC family transcriptional regulator</fullName>
    </submittedName>
</protein>
<keyword evidence="3" id="KW-0804">Transcription</keyword>
<evidence type="ECO:0000256" key="3">
    <source>
        <dbReference type="ARBA" id="ARBA00023163"/>
    </source>
</evidence>
<dbReference type="InterPro" id="IPR009057">
    <property type="entry name" value="Homeodomain-like_sf"/>
</dbReference>
<reference evidence="5 6" key="1">
    <citation type="submission" date="2018-02" db="EMBL/GenBank/DDBJ databases">
        <title>The draft genome of Phyllobacterium myrsinacearum DSM5892.</title>
        <authorList>
            <person name="Li L."/>
            <person name="Liu L."/>
            <person name="Zhang X."/>
            <person name="Wang T."/>
        </authorList>
    </citation>
    <scope>NUCLEOTIDE SEQUENCE [LARGE SCALE GENOMIC DNA]</scope>
    <source>
        <strain evidence="5 6">DSM 5892</strain>
    </source>
</reference>
<dbReference type="Pfam" id="PF06445">
    <property type="entry name" value="GyrI-like"/>
    <property type="match status" value="1"/>
</dbReference>
<keyword evidence="6" id="KW-1185">Reference proteome</keyword>
<evidence type="ECO:0000259" key="4">
    <source>
        <dbReference type="PROSITE" id="PS01124"/>
    </source>
</evidence>
<dbReference type="Proteomes" id="UP000238563">
    <property type="component" value="Unassembled WGS sequence"/>
</dbReference>
<dbReference type="SUPFAM" id="SSF55136">
    <property type="entry name" value="Probable bacterial effector-binding domain"/>
    <property type="match status" value="1"/>
</dbReference>
<evidence type="ECO:0000313" key="6">
    <source>
        <dbReference type="Proteomes" id="UP000238563"/>
    </source>
</evidence>
<gene>
    <name evidence="5" type="ORF">C5750_04405</name>
</gene>
<feature type="domain" description="HTH araC/xylS-type" evidence="4">
    <location>
        <begin position="5"/>
        <end position="103"/>
    </location>
</feature>
<dbReference type="Gene3D" id="3.20.80.10">
    <property type="entry name" value="Regulatory factor, effector binding domain"/>
    <property type="match status" value="1"/>
</dbReference>
<dbReference type="EMBL" id="PVBT01000001">
    <property type="protein sequence ID" value="PRD58369.1"/>
    <property type="molecule type" value="Genomic_DNA"/>
</dbReference>
<dbReference type="SMART" id="SM00342">
    <property type="entry name" value="HTH_ARAC"/>
    <property type="match status" value="1"/>
</dbReference>
<name>A0A2S9JYH7_9HYPH</name>
<dbReference type="PANTHER" id="PTHR47504">
    <property type="entry name" value="RIGHT ORIGIN-BINDING PROTEIN"/>
    <property type="match status" value="1"/>
</dbReference>
<dbReference type="InterPro" id="IPR018060">
    <property type="entry name" value="HTH_AraC"/>
</dbReference>
<sequence length="277" mass="30947">MNSVEKAIWYVESHFAEEITLDDIAAVAGLSRFHMSRAFGVFAGRSVSSHIRGRRLSEAAKSLCDGAPDILSVALDAGYSSHEAFTRAFRDQFGLTPEQVRAQRHTRNIPLVEPIKMDEQFITDIEEPRIENGKPMLIAGIGERYTCQTSSGIPAQWQRFTPYFGHITGQIGDVAYGVCCNSDDADNFDYIAGAEVRDFSDVPPEFARIRIPGQTYLVFSHRAHISTIRSTIMTIWGKWLPESGRKVADAPNFERYGPEFDPRTGNGGMEIWIPVEP</sequence>
<dbReference type="Gene3D" id="1.10.10.60">
    <property type="entry name" value="Homeodomain-like"/>
    <property type="match status" value="2"/>
</dbReference>
<dbReference type="GO" id="GO:0043565">
    <property type="term" value="F:sequence-specific DNA binding"/>
    <property type="evidence" value="ECO:0007669"/>
    <property type="project" value="InterPro"/>
</dbReference>
<dbReference type="InterPro" id="IPR020449">
    <property type="entry name" value="Tscrpt_reg_AraC-type_HTH"/>
</dbReference>